<keyword evidence="11" id="KW-1185">Reference proteome</keyword>
<evidence type="ECO:0000256" key="3">
    <source>
        <dbReference type="ARBA" id="ARBA00022490"/>
    </source>
</evidence>
<keyword evidence="5 7" id="KW-0175">Coiled coil</keyword>
<evidence type="ECO:0000256" key="1">
    <source>
        <dbReference type="ARBA" id="ARBA00004245"/>
    </source>
</evidence>
<evidence type="ECO:0000313" key="12">
    <source>
        <dbReference type="WBParaSite" id="SCUD_0000817001-mRNA-1"/>
    </source>
</evidence>
<dbReference type="WBParaSite" id="SCUD_0000817001-mRNA-1">
    <property type="protein sequence ID" value="SCUD_0000817001-mRNA-1"/>
    <property type="gene ID" value="SCUD_0000817001"/>
</dbReference>
<dbReference type="Gene3D" id="1.20.5.1700">
    <property type="match status" value="1"/>
</dbReference>
<feature type="coiled-coil region" evidence="7">
    <location>
        <begin position="317"/>
        <end position="429"/>
    </location>
</feature>
<evidence type="ECO:0000256" key="5">
    <source>
        <dbReference type="ARBA" id="ARBA00023054"/>
    </source>
</evidence>
<dbReference type="InterPro" id="IPR039915">
    <property type="entry name" value="TACC"/>
</dbReference>
<accession>A0A183JZL2</accession>
<dbReference type="Pfam" id="PF05010">
    <property type="entry name" value="TACC_C"/>
    <property type="match status" value="1"/>
</dbReference>
<protein>
    <submittedName>
        <fullName evidence="12">TACC_C domain-containing protein</fullName>
    </submittedName>
</protein>
<gene>
    <name evidence="10" type="ORF">SCUD_LOCUS8170</name>
</gene>
<comment type="subcellular location">
    <subcellularLocation>
        <location evidence="1">Cytoplasm</location>
        <location evidence="1">Cytoskeleton</location>
    </subcellularLocation>
</comment>
<feature type="compositionally biased region" description="Polar residues" evidence="8">
    <location>
        <begin position="238"/>
        <end position="253"/>
    </location>
</feature>
<evidence type="ECO:0000256" key="6">
    <source>
        <dbReference type="ARBA" id="ARBA00023212"/>
    </source>
</evidence>
<dbReference type="GO" id="GO:0005737">
    <property type="term" value="C:cytoplasm"/>
    <property type="evidence" value="ECO:0007669"/>
    <property type="project" value="TreeGrafter"/>
</dbReference>
<evidence type="ECO:0000256" key="4">
    <source>
        <dbReference type="ARBA" id="ARBA00022553"/>
    </source>
</evidence>
<feature type="domain" description="Transforming acidic coiled-coil-containing protein C-terminal" evidence="9">
    <location>
        <begin position="265"/>
        <end position="434"/>
    </location>
</feature>
<dbReference type="GO" id="GO:0007052">
    <property type="term" value="P:mitotic spindle organization"/>
    <property type="evidence" value="ECO:0007669"/>
    <property type="project" value="InterPro"/>
</dbReference>
<keyword evidence="4" id="KW-0597">Phosphoprotein</keyword>
<evidence type="ECO:0000259" key="9">
    <source>
        <dbReference type="Pfam" id="PF05010"/>
    </source>
</evidence>
<evidence type="ECO:0000256" key="7">
    <source>
        <dbReference type="SAM" id="Coils"/>
    </source>
</evidence>
<dbReference type="GO" id="GO:0005856">
    <property type="term" value="C:cytoskeleton"/>
    <property type="evidence" value="ECO:0007669"/>
    <property type="project" value="UniProtKB-SubCell"/>
</dbReference>
<comment type="similarity">
    <text evidence="2">Belongs to the TACC family.</text>
</comment>
<evidence type="ECO:0000256" key="8">
    <source>
        <dbReference type="SAM" id="MobiDB-lite"/>
    </source>
</evidence>
<feature type="compositionally biased region" description="Polar residues" evidence="8">
    <location>
        <begin position="38"/>
        <end position="66"/>
    </location>
</feature>
<keyword evidence="6" id="KW-0206">Cytoskeleton</keyword>
<dbReference type="PANTHER" id="PTHR13924:SF10">
    <property type="entry name" value="TRANSFORMING ACIDIC COILED-COIL PROTEIN, ISOFORM K"/>
    <property type="match status" value="1"/>
</dbReference>
<dbReference type="InterPro" id="IPR007707">
    <property type="entry name" value="TACC_C"/>
</dbReference>
<name>A0A183JZL2_9TREM</name>
<feature type="region of interest" description="Disordered" evidence="8">
    <location>
        <begin position="221"/>
        <end position="267"/>
    </location>
</feature>
<evidence type="ECO:0000256" key="2">
    <source>
        <dbReference type="ARBA" id="ARBA00009423"/>
    </source>
</evidence>
<dbReference type="AlphaFoldDB" id="A0A183JZL2"/>
<sequence length="440" mass="49190">MDDRPVSGVGAYKINWDEIDEMSNPFGSGGIGLPAKNQLKSVTKSSAQGDRPNDNINQPTNLSVDSNPEKLPKKSLQNPQPLPKPLPKSNNSTEVKQSLSPLSSEASPVVVNGQDVPKDVQKGNVPHCNGDLLSTPVPQSVPSPEEICEALQSVIVYLILTFSIKRKTKPDLQSDIPPDVGNNLEVAQDHSNESDPNLGETMENNVENNNVIPDVMQTSRIDSSTRPASPAQAGMLNKSDTPLVNGKENSQLPPQYPFKSSRDSKSNDTELVALRKERDQLLTTIEEMKHCITEYDRSLQHMVEEKAHSQREVNIPVADLIKERDEAVEELATIEKAFGDLHRRFEKSKQIIEGFKQNEEALKKSIDEYKNLLQRQERKYLALKKHAEDQLLKVNQDTEGIKQEYETNLTRLQASLRISELQVKSLESQLQQKVCGNLYF</sequence>
<proteinExistence type="inferred from homology"/>
<dbReference type="Proteomes" id="UP000279833">
    <property type="component" value="Unassembled WGS sequence"/>
</dbReference>
<dbReference type="EMBL" id="UZAK01032630">
    <property type="protein sequence ID" value="VDP29554.1"/>
    <property type="molecule type" value="Genomic_DNA"/>
</dbReference>
<keyword evidence="3" id="KW-0963">Cytoplasm</keyword>
<reference evidence="10 11" key="2">
    <citation type="submission" date="2018-11" db="EMBL/GenBank/DDBJ databases">
        <authorList>
            <consortium name="Pathogen Informatics"/>
        </authorList>
    </citation>
    <scope>NUCLEOTIDE SEQUENCE [LARGE SCALE GENOMIC DNA]</scope>
    <source>
        <strain evidence="10">Dakar</strain>
        <strain evidence="11">Dakar, Senegal</strain>
    </source>
</reference>
<dbReference type="PANTHER" id="PTHR13924">
    <property type="entry name" value="TRANSFORMING ACIDIC COILED-COIL CONTAINING PROTEIN 1/2"/>
    <property type="match status" value="1"/>
</dbReference>
<evidence type="ECO:0000313" key="10">
    <source>
        <dbReference type="EMBL" id="VDP29554.1"/>
    </source>
</evidence>
<feature type="compositionally biased region" description="Polar residues" evidence="8">
    <location>
        <begin position="93"/>
        <end position="106"/>
    </location>
</feature>
<evidence type="ECO:0000313" key="11">
    <source>
        <dbReference type="Proteomes" id="UP000279833"/>
    </source>
</evidence>
<dbReference type="STRING" id="6186.A0A183JZL2"/>
<feature type="region of interest" description="Disordered" evidence="8">
    <location>
        <begin position="20"/>
        <end position="109"/>
    </location>
</feature>
<organism evidence="12">
    <name type="scientific">Schistosoma curassoni</name>
    <dbReference type="NCBI Taxonomy" id="6186"/>
    <lineage>
        <taxon>Eukaryota</taxon>
        <taxon>Metazoa</taxon>
        <taxon>Spiralia</taxon>
        <taxon>Lophotrochozoa</taxon>
        <taxon>Platyhelminthes</taxon>
        <taxon>Trematoda</taxon>
        <taxon>Digenea</taxon>
        <taxon>Strigeidida</taxon>
        <taxon>Schistosomatoidea</taxon>
        <taxon>Schistosomatidae</taxon>
        <taxon>Schistosoma</taxon>
    </lineage>
</organism>
<reference evidence="12" key="1">
    <citation type="submission" date="2016-06" db="UniProtKB">
        <authorList>
            <consortium name="WormBaseParasite"/>
        </authorList>
    </citation>
    <scope>IDENTIFICATION</scope>
</reference>